<reference evidence="17" key="1">
    <citation type="journal article" date="2006" name="Mol. Phylogenet. Evol.">
        <title>Mitochondrial genomics and the new insect order Mantophasmatodea.</title>
        <authorList>
            <person name="Cameron S.L."/>
            <person name="Barker S.C."/>
            <person name="Whiting M.F."/>
        </authorList>
    </citation>
    <scope>NUCLEOTIDE SEQUENCE</scope>
</reference>
<evidence type="ECO:0000256" key="10">
    <source>
        <dbReference type="ARBA" id="ARBA00022989"/>
    </source>
</evidence>
<evidence type="ECO:0000256" key="5">
    <source>
        <dbReference type="ARBA" id="ARBA00022448"/>
    </source>
</evidence>
<keyword evidence="5" id="KW-0813">Transport</keyword>
<keyword evidence="7 16" id="KW-0812">Transmembrane</keyword>
<dbReference type="EMBL" id="DQ241796">
    <property type="protein sequence ID" value="ABB90928.1"/>
    <property type="molecule type" value="Genomic_DNA"/>
</dbReference>
<evidence type="ECO:0000256" key="13">
    <source>
        <dbReference type="ARBA" id="ARBA00023136"/>
    </source>
</evidence>
<keyword evidence="13 16" id="KW-0472">Membrane</keyword>
<evidence type="ECO:0000256" key="2">
    <source>
        <dbReference type="ARBA" id="ARBA00005698"/>
    </source>
</evidence>
<feature type="transmembrane region" description="Helical" evidence="16">
    <location>
        <begin position="86"/>
        <end position="108"/>
    </location>
</feature>
<keyword evidence="11" id="KW-0520">NAD</keyword>
<dbReference type="PANTHER" id="PTHR11435:SF1">
    <property type="entry name" value="NADH-UBIQUINONE OXIDOREDUCTASE CHAIN 6"/>
    <property type="match status" value="1"/>
</dbReference>
<gene>
    <name evidence="17" type="primary">ND6</name>
</gene>
<keyword evidence="6" id="KW-0679">Respiratory chain</keyword>
<evidence type="ECO:0000313" key="17">
    <source>
        <dbReference type="EMBL" id="ABB90928.1"/>
    </source>
</evidence>
<organism evidence="17">
    <name type="scientific">Grylloblatta sculleni</name>
    <dbReference type="NCBI Taxonomy" id="357321"/>
    <lineage>
        <taxon>Eukaryota</taxon>
        <taxon>Metazoa</taxon>
        <taxon>Ecdysozoa</taxon>
        <taxon>Arthropoda</taxon>
        <taxon>Hexapoda</taxon>
        <taxon>Insecta</taxon>
        <taxon>Pterygota</taxon>
        <taxon>Neoptera</taxon>
        <taxon>Polyneoptera</taxon>
        <taxon>Grylloblattodea</taxon>
        <taxon>Grylloblattidae</taxon>
        <taxon>Grylloblatta</taxon>
    </lineage>
</organism>
<dbReference type="InterPro" id="IPR050269">
    <property type="entry name" value="ComplexI_Subunit6"/>
</dbReference>
<comment type="catalytic activity">
    <reaction evidence="15">
        <text>a ubiquinone + NADH + 5 H(+)(in) = a ubiquinol + NAD(+) + 4 H(+)(out)</text>
        <dbReference type="Rhea" id="RHEA:29091"/>
        <dbReference type="Rhea" id="RHEA-COMP:9565"/>
        <dbReference type="Rhea" id="RHEA-COMP:9566"/>
        <dbReference type="ChEBI" id="CHEBI:15378"/>
        <dbReference type="ChEBI" id="CHEBI:16389"/>
        <dbReference type="ChEBI" id="CHEBI:17976"/>
        <dbReference type="ChEBI" id="CHEBI:57540"/>
        <dbReference type="ChEBI" id="CHEBI:57945"/>
        <dbReference type="EC" id="7.1.1.2"/>
    </reaction>
</comment>
<evidence type="ECO:0000256" key="1">
    <source>
        <dbReference type="ARBA" id="ARBA00004225"/>
    </source>
</evidence>
<keyword evidence="8" id="KW-1278">Translocase</keyword>
<evidence type="ECO:0000256" key="12">
    <source>
        <dbReference type="ARBA" id="ARBA00023128"/>
    </source>
</evidence>
<evidence type="ECO:0000256" key="4">
    <source>
        <dbReference type="ARBA" id="ARBA00021095"/>
    </source>
</evidence>
<comment type="subcellular location">
    <subcellularLocation>
        <location evidence="1">Mitochondrion membrane</location>
        <topology evidence="1">Multi-pass membrane protein</topology>
    </subcellularLocation>
</comment>
<dbReference type="EC" id="7.1.1.2" evidence="3"/>
<geneLocation type="mitochondrion" evidence="17"/>
<evidence type="ECO:0000256" key="7">
    <source>
        <dbReference type="ARBA" id="ARBA00022692"/>
    </source>
</evidence>
<protein>
    <recommendedName>
        <fullName evidence="4">NADH-ubiquinone oxidoreductase chain 6</fullName>
        <ecNumber evidence="3">7.1.1.2</ecNumber>
    </recommendedName>
    <alternativeName>
        <fullName evidence="14">NADH dehydrogenase subunit 6</fullName>
    </alternativeName>
</protein>
<name>Q2Q1L1_9NEOP</name>
<feature type="transmembrane region" description="Helical" evidence="16">
    <location>
        <begin position="52"/>
        <end position="74"/>
    </location>
</feature>
<dbReference type="AlphaFoldDB" id="Q2Q1L1"/>
<proteinExistence type="inferred from homology"/>
<evidence type="ECO:0000256" key="14">
    <source>
        <dbReference type="ARBA" id="ARBA00031019"/>
    </source>
</evidence>
<evidence type="ECO:0000256" key="9">
    <source>
        <dbReference type="ARBA" id="ARBA00022982"/>
    </source>
</evidence>
<evidence type="ECO:0000256" key="11">
    <source>
        <dbReference type="ARBA" id="ARBA00023027"/>
    </source>
</evidence>
<sequence length="173" mass="20073">MEIHQLALSTMILLLSMIFTQMNHPMAMGLMLLMQTALITLMTGMMTQSFWFSYILFLVFLGGMLVLFIYVTALASNEMFSMSPKLMIMMMMTTMMTMMMMYKSSYWLTEYSTMEMNLINNVLMGKENLMPLIKLYNNPTSPITMMLIMYLFLTLIAIVKITNIFQGALRQKN</sequence>
<evidence type="ECO:0000256" key="15">
    <source>
        <dbReference type="ARBA" id="ARBA00049551"/>
    </source>
</evidence>
<dbReference type="GO" id="GO:0031966">
    <property type="term" value="C:mitochondrial membrane"/>
    <property type="evidence" value="ECO:0007669"/>
    <property type="project" value="UniProtKB-SubCell"/>
</dbReference>
<comment type="similarity">
    <text evidence="2">Belongs to the complex I subunit 6 family.</text>
</comment>
<evidence type="ECO:0000256" key="3">
    <source>
        <dbReference type="ARBA" id="ARBA00012944"/>
    </source>
</evidence>
<keyword evidence="12 17" id="KW-0496">Mitochondrion</keyword>
<keyword evidence="9" id="KW-0249">Electron transport</keyword>
<evidence type="ECO:0000256" key="6">
    <source>
        <dbReference type="ARBA" id="ARBA00022660"/>
    </source>
</evidence>
<dbReference type="GO" id="GO:0008137">
    <property type="term" value="F:NADH dehydrogenase (ubiquinone) activity"/>
    <property type="evidence" value="ECO:0007669"/>
    <property type="project" value="UniProtKB-EC"/>
</dbReference>
<accession>Q2Q1L1</accession>
<evidence type="ECO:0000256" key="8">
    <source>
        <dbReference type="ARBA" id="ARBA00022967"/>
    </source>
</evidence>
<feature type="transmembrane region" description="Helical" evidence="16">
    <location>
        <begin position="143"/>
        <end position="165"/>
    </location>
</feature>
<keyword evidence="10 16" id="KW-1133">Transmembrane helix</keyword>
<dbReference type="PANTHER" id="PTHR11435">
    <property type="entry name" value="NADH UBIQUINONE OXIDOREDUCTASE SUBUNIT ND6"/>
    <property type="match status" value="1"/>
</dbReference>
<evidence type="ECO:0000256" key="16">
    <source>
        <dbReference type="SAM" id="Phobius"/>
    </source>
</evidence>